<keyword evidence="1" id="KW-0614">Plasmid</keyword>
<dbReference type="Proteomes" id="UP001649230">
    <property type="component" value="Plasmid pYPD9-1"/>
</dbReference>
<name>A0ABY3ST37_9BACL</name>
<dbReference type="EMBL" id="CP090979">
    <property type="protein sequence ID" value="UJF36540.1"/>
    <property type="molecule type" value="Genomic_DNA"/>
</dbReference>
<proteinExistence type="predicted"/>
<dbReference type="RefSeq" id="WP_235123090.1">
    <property type="nucleotide sequence ID" value="NZ_CP090979.1"/>
</dbReference>
<evidence type="ECO:0000313" key="1">
    <source>
        <dbReference type="EMBL" id="UJF36540.1"/>
    </source>
</evidence>
<evidence type="ECO:0000313" key="2">
    <source>
        <dbReference type="Proteomes" id="UP001649230"/>
    </source>
</evidence>
<organism evidence="1 2">
    <name type="scientific">Paenibacillus hexagrammi</name>
    <dbReference type="NCBI Taxonomy" id="2908839"/>
    <lineage>
        <taxon>Bacteria</taxon>
        <taxon>Bacillati</taxon>
        <taxon>Bacillota</taxon>
        <taxon>Bacilli</taxon>
        <taxon>Bacillales</taxon>
        <taxon>Paenibacillaceae</taxon>
        <taxon>Paenibacillus</taxon>
    </lineage>
</organism>
<protein>
    <submittedName>
        <fullName evidence="1">Uncharacterized protein</fullName>
    </submittedName>
</protein>
<geneLocation type="plasmid" evidence="1 2">
    <name>pYPD9-1</name>
</geneLocation>
<sequence>MANSKDFEVVNLNGNEDALRRIRQLEAELAAELDMPIALIAYANDTETAKR</sequence>
<reference evidence="1 2" key="1">
    <citation type="journal article" date="2024" name="Int. J. Syst. Evol. Microbiol.">
        <title>Paenibacillus hexagrammi sp. nov., a novel bacterium isolated from the gut content of Hexagrammos agrammus.</title>
        <authorList>
            <person name="Jung H.K."/>
            <person name="Kim D.G."/>
            <person name="Zin H."/>
            <person name="Park J."/>
            <person name="Jung H."/>
            <person name="Kim Y.O."/>
            <person name="Kong H.J."/>
            <person name="Kim J.W."/>
            <person name="Kim Y.S."/>
        </authorList>
    </citation>
    <scope>NUCLEOTIDE SEQUENCE [LARGE SCALE GENOMIC DNA]</scope>
    <source>
        <strain evidence="1 2">YPD9-1</strain>
    </source>
</reference>
<gene>
    <name evidence="1" type="ORF">L0M14_30600</name>
</gene>
<accession>A0ABY3ST37</accession>
<keyword evidence="2" id="KW-1185">Reference proteome</keyword>